<dbReference type="eggNOG" id="ENOG5030W5A">
    <property type="taxonomic scope" value="Bacteria"/>
</dbReference>
<gene>
    <name evidence="1" type="ORF">Bcop_1905</name>
</gene>
<sequence length="87" mass="9924">MNLKEIKIIGIDGKCQTIKFDYKGLANYIFSKTQDIGELELARKLYKTGKVELDKEQAQALKNYIDQAFGAIVKEALFPKLDKIINQ</sequence>
<keyword evidence="2" id="KW-1185">Reference proteome</keyword>
<dbReference type="AlphaFoldDB" id="F3ZS68"/>
<dbReference type="OrthoDB" id="1029574at2"/>
<evidence type="ECO:0000313" key="1">
    <source>
        <dbReference type="EMBL" id="EGJ72089.1"/>
    </source>
</evidence>
<dbReference type="STRING" id="679937.Bcop_1905"/>
<accession>F3ZS68</accession>
<reference evidence="1 2" key="1">
    <citation type="journal article" date="2011" name="Stand. Genomic Sci.">
        <title>Non-contiguous finished genome sequence of Bacteroides coprosuis type strain (PC139).</title>
        <authorList>
            <person name="Land M."/>
            <person name="Held B."/>
            <person name="Gronow S."/>
            <person name="Abt B."/>
            <person name="Lucas S."/>
            <person name="Del Rio T.G."/>
            <person name="Nolan M."/>
            <person name="Tice H."/>
            <person name="Cheng J.F."/>
            <person name="Pitluck S."/>
            <person name="Liolios K."/>
            <person name="Pagani I."/>
            <person name="Ivanova N."/>
            <person name="Mavromatis K."/>
            <person name="Mikhailova N."/>
            <person name="Pati A."/>
            <person name="Tapia R."/>
            <person name="Han C."/>
            <person name="Goodwin L."/>
            <person name="Chen A."/>
            <person name="Palaniappan K."/>
            <person name="Hauser L."/>
            <person name="Brambilla E.M."/>
            <person name="Rohde M."/>
            <person name="Goker M."/>
            <person name="Detter J.C."/>
            <person name="Woyke T."/>
            <person name="Bristow J."/>
            <person name="Eisen J.A."/>
            <person name="Markowitz V."/>
            <person name="Hugenholtz P."/>
            <person name="Kyrpides N.C."/>
            <person name="Klenk H.P."/>
            <person name="Lapidus A."/>
        </authorList>
    </citation>
    <scope>NUCLEOTIDE SEQUENCE</scope>
    <source>
        <strain evidence="1 2">DSM 18011</strain>
    </source>
</reference>
<proteinExistence type="predicted"/>
<organism evidence="1 2">
    <name type="scientific">Bacteroides coprosuis DSM 18011</name>
    <dbReference type="NCBI Taxonomy" id="679937"/>
    <lineage>
        <taxon>Bacteria</taxon>
        <taxon>Pseudomonadati</taxon>
        <taxon>Bacteroidota</taxon>
        <taxon>Bacteroidia</taxon>
        <taxon>Bacteroidales</taxon>
        <taxon>Bacteroidaceae</taxon>
        <taxon>Bacteroides</taxon>
    </lineage>
</organism>
<protein>
    <submittedName>
        <fullName evidence="1">Uncharacterized protein</fullName>
    </submittedName>
</protein>
<dbReference type="HOGENOM" id="CLU_165485_1_1_10"/>
<dbReference type="Proteomes" id="UP000018439">
    <property type="component" value="Chromosome"/>
</dbReference>
<dbReference type="EMBL" id="CM001167">
    <property type="protein sequence ID" value="EGJ72089.1"/>
    <property type="molecule type" value="Genomic_DNA"/>
</dbReference>
<evidence type="ECO:0000313" key="2">
    <source>
        <dbReference type="Proteomes" id="UP000018439"/>
    </source>
</evidence>
<name>F3ZS68_9BACE</name>